<dbReference type="InterPro" id="IPR029050">
    <property type="entry name" value="Immunoprotect_excell_Ig-like"/>
</dbReference>
<dbReference type="Proteomes" id="UP000774699">
    <property type="component" value="Unassembled WGS sequence"/>
</dbReference>
<proteinExistence type="predicted"/>
<feature type="region of interest" description="Disordered" evidence="2">
    <location>
        <begin position="26"/>
        <end position="51"/>
    </location>
</feature>
<evidence type="ECO:0008006" key="5">
    <source>
        <dbReference type="Google" id="ProtNLM"/>
    </source>
</evidence>
<sequence length="298" mass="31893">MNAKIVIGFFLVGLVLLSGCTSETPRGDISAPLSGETPVQKAPGSVPAEPNVKDSYVIGETASTKSGLQVKLTEVARIPNCGSNGTCLGLYVKVTNEGDDEENDYLNSTVVLDDKGNQYEVEYSDCPNEYDSSNLFPGASREGYVCLADFSDDASQLKVVLSIGMFSSTKFVYLVDASLIGMLVPSGEFSIDSVDASFTSSSFGGYGTISGVKYTLKNTGETYLKDLTYDYTIKKKTLLIDSGKNRSLPLFSLEPGKTDDGTLLILKSIDQGGEYTIDVTVNSKDGEFAKANKTFNTD</sequence>
<dbReference type="EMBL" id="VGJJ01000031">
    <property type="protein sequence ID" value="MBM3282430.1"/>
    <property type="molecule type" value="Genomic_DNA"/>
</dbReference>
<evidence type="ECO:0000313" key="4">
    <source>
        <dbReference type="Proteomes" id="UP000774699"/>
    </source>
</evidence>
<dbReference type="AlphaFoldDB" id="A0A8T4C8X8"/>
<organism evidence="3 4">
    <name type="scientific">Candidatus Iainarchaeum sp</name>
    <dbReference type="NCBI Taxonomy" id="3101447"/>
    <lineage>
        <taxon>Archaea</taxon>
        <taxon>Candidatus Iainarchaeota</taxon>
        <taxon>Candidatus Iainarchaeia</taxon>
        <taxon>Candidatus Iainarchaeales</taxon>
        <taxon>Candidatus Iainarchaeaceae</taxon>
        <taxon>Candidatus Iainarchaeum</taxon>
    </lineage>
</organism>
<comment type="caution">
    <text evidence="3">The sequence shown here is derived from an EMBL/GenBank/DDBJ whole genome shotgun (WGS) entry which is preliminary data.</text>
</comment>
<keyword evidence="1" id="KW-0732">Signal</keyword>
<gene>
    <name evidence="3" type="ORF">FJY86_03785</name>
</gene>
<dbReference type="PROSITE" id="PS51257">
    <property type="entry name" value="PROKAR_LIPOPROTEIN"/>
    <property type="match status" value="1"/>
</dbReference>
<dbReference type="Gene3D" id="2.60.40.1240">
    <property type="match status" value="1"/>
</dbReference>
<protein>
    <recommendedName>
        <fullName evidence="5">DUF4352 domain-containing protein</fullName>
    </recommendedName>
</protein>
<accession>A0A8T4C8X8</accession>
<evidence type="ECO:0000313" key="3">
    <source>
        <dbReference type="EMBL" id="MBM3282430.1"/>
    </source>
</evidence>
<evidence type="ECO:0000256" key="2">
    <source>
        <dbReference type="SAM" id="MobiDB-lite"/>
    </source>
</evidence>
<reference evidence="3" key="1">
    <citation type="submission" date="2019-03" db="EMBL/GenBank/DDBJ databases">
        <title>Lake Tanganyika Metagenome-Assembled Genomes (MAGs).</title>
        <authorList>
            <person name="Tran P."/>
        </authorList>
    </citation>
    <scope>NUCLEOTIDE SEQUENCE</scope>
    <source>
        <strain evidence="3">M_DeepCast_50m_m2_156</strain>
    </source>
</reference>
<name>A0A8T4C8X8_9ARCH</name>
<evidence type="ECO:0000256" key="1">
    <source>
        <dbReference type="ARBA" id="ARBA00022729"/>
    </source>
</evidence>